<dbReference type="Proteomes" id="UP000237883">
    <property type="component" value="Chromosome"/>
</dbReference>
<organism evidence="8 9">
    <name type="scientific">Mogibacterium diversum</name>
    <dbReference type="NCBI Taxonomy" id="114527"/>
    <lineage>
        <taxon>Bacteria</taxon>
        <taxon>Bacillati</taxon>
        <taxon>Bacillota</taxon>
        <taxon>Clostridia</taxon>
        <taxon>Peptostreptococcales</taxon>
        <taxon>Anaerovoracaceae</taxon>
        <taxon>Mogibacterium</taxon>
    </lineage>
</organism>
<proteinExistence type="predicted"/>
<feature type="transmembrane region" description="Helical" evidence="6">
    <location>
        <begin position="349"/>
        <end position="382"/>
    </location>
</feature>
<dbReference type="SUPFAM" id="SSF49879">
    <property type="entry name" value="SMAD/FHA domain"/>
    <property type="match status" value="1"/>
</dbReference>
<feature type="transmembrane region" description="Helical" evidence="6">
    <location>
        <begin position="287"/>
        <end position="305"/>
    </location>
</feature>
<feature type="transmembrane region" description="Helical" evidence="6">
    <location>
        <begin position="199"/>
        <end position="221"/>
    </location>
</feature>
<keyword evidence="5 6" id="KW-0472">Membrane</keyword>
<dbReference type="Pfam" id="PF01098">
    <property type="entry name" value="FTSW_RODA_SPOVE"/>
    <property type="match status" value="1"/>
</dbReference>
<sequence>MVTIDSLFTSVLTFVENNPIFAKYITTASRWIFVILAVYILMKSIMSLLSTRVTPEVWGYLSVEDGVTLPITHWENIIGRSSSVDLRIELDTISNTQALLIRRKDGKWMFKDLNSKNGTIINGIQLIPRKKYIINPGDEITMGGAKCTLAAISVEEEKNNDAMRSMDKKPVSPWPLMVAITAFQFLTMIQLIIGMGTNLTPGALLSIPLLSATMWIYVILFRAMGSKGFEMEMIAFFMSTIGLAVTTSANPALTMKQYIATLVGIFIFIFMCIYMRDLRRTEKIKPVLAVLAIGLLLFNVIFGTTKFGAANWVTVGGISIQPSEIVKLAFICIGAATMENLFNKKNLYGFMLFSLFCLACLAKMGDFGGALIFFVTYLVISFLRSGDFSRLILTIGAAGIMGILVLRFKPYILSRFNAWGHVWEPDFINGMGYQQTRTMSYASGGGLLGLGAGNGSLKTVAASNTDLVFGFVTEEWGLIISILLVLCIITLSLFAVNSIVAGRSAFYTIAACGAATMMIFQTMLNIFGAVDLFPLTGVTFPFVSTGGTSAMCSWAMLAYFKAADMRKDASLAIKRRP</sequence>
<feature type="transmembrane region" description="Helical" evidence="6">
    <location>
        <begin position="325"/>
        <end position="342"/>
    </location>
</feature>
<dbReference type="GO" id="GO:0051301">
    <property type="term" value="P:cell division"/>
    <property type="evidence" value="ECO:0007669"/>
    <property type="project" value="InterPro"/>
</dbReference>
<dbReference type="EMBL" id="CP027228">
    <property type="protein sequence ID" value="AVM48389.1"/>
    <property type="molecule type" value="Genomic_DNA"/>
</dbReference>
<evidence type="ECO:0000313" key="8">
    <source>
        <dbReference type="EMBL" id="AVM48389.1"/>
    </source>
</evidence>
<feature type="transmembrane region" description="Helical" evidence="6">
    <location>
        <begin position="539"/>
        <end position="560"/>
    </location>
</feature>
<evidence type="ECO:0000256" key="6">
    <source>
        <dbReference type="SAM" id="Phobius"/>
    </source>
</evidence>
<feature type="transmembrane region" description="Helical" evidence="6">
    <location>
        <begin position="233"/>
        <end position="252"/>
    </location>
</feature>
<reference evidence="9" key="1">
    <citation type="submission" date="2018-02" db="EMBL/GenBank/DDBJ databases">
        <authorList>
            <person name="Holder M.E."/>
            <person name="Ajami N.J."/>
            <person name="Petrosino J.F."/>
        </authorList>
    </citation>
    <scope>NUCLEOTIDE SEQUENCE [LARGE SCALE GENOMIC DNA]</scope>
    <source>
        <strain evidence="9">CCUG 47132</strain>
    </source>
</reference>
<evidence type="ECO:0000313" key="9">
    <source>
        <dbReference type="Proteomes" id="UP000237883"/>
    </source>
</evidence>
<evidence type="ECO:0000256" key="1">
    <source>
        <dbReference type="ARBA" id="ARBA00004141"/>
    </source>
</evidence>
<evidence type="ECO:0000256" key="5">
    <source>
        <dbReference type="ARBA" id="ARBA00023136"/>
    </source>
</evidence>
<keyword evidence="4 6" id="KW-1133">Transmembrane helix</keyword>
<dbReference type="InterPro" id="IPR008984">
    <property type="entry name" value="SMAD_FHA_dom_sf"/>
</dbReference>
<dbReference type="InterPro" id="IPR001182">
    <property type="entry name" value="FtsW/RodA"/>
</dbReference>
<accession>A0A2S0L523</accession>
<evidence type="ECO:0000259" key="7">
    <source>
        <dbReference type="PROSITE" id="PS50006"/>
    </source>
</evidence>
<protein>
    <recommendedName>
        <fullName evidence="7">FHA domain-containing protein</fullName>
    </recommendedName>
</protein>
<feature type="transmembrane region" description="Helical" evidence="6">
    <location>
        <begin position="258"/>
        <end position="275"/>
    </location>
</feature>
<feature type="transmembrane region" description="Helical" evidence="6">
    <location>
        <begin position="438"/>
        <end position="456"/>
    </location>
</feature>
<dbReference type="AlphaFoldDB" id="A0A2S0L523"/>
<dbReference type="CDD" id="cd00060">
    <property type="entry name" value="FHA"/>
    <property type="match status" value="1"/>
</dbReference>
<dbReference type="Pfam" id="PF00498">
    <property type="entry name" value="FHA"/>
    <property type="match status" value="1"/>
</dbReference>
<dbReference type="PANTHER" id="PTHR30474">
    <property type="entry name" value="CELL CYCLE PROTEIN"/>
    <property type="match status" value="1"/>
</dbReference>
<feature type="transmembrane region" description="Helical" evidence="6">
    <location>
        <begin position="505"/>
        <end position="527"/>
    </location>
</feature>
<dbReference type="PANTHER" id="PTHR30474:SF3">
    <property type="entry name" value="PEPTIDOGLYCAN GLYCOSYLTRANSFERASE RODA"/>
    <property type="match status" value="1"/>
</dbReference>
<feature type="transmembrane region" description="Helical" evidence="6">
    <location>
        <begin position="20"/>
        <end position="42"/>
    </location>
</feature>
<keyword evidence="9" id="KW-1185">Reference proteome</keyword>
<dbReference type="Gene3D" id="2.60.200.20">
    <property type="match status" value="1"/>
</dbReference>
<dbReference type="SMART" id="SM00240">
    <property type="entry name" value="FHA"/>
    <property type="match status" value="1"/>
</dbReference>
<gene>
    <name evidence="8" type="ORF">C5Q96_05835</name>
</gene>
<dbReference type="GO" id="GO:0008360">
    <property type="term" value="P:regulation of cell shape"/>
    <property type="evidence" value="ECO:0007669"/>
    <property type="project" value="UniProtKB-KW"/>
</dbReference>
<dbReference type="GO" id="GO:0005886">
    <property type="term" value="C:plasma membrane"/>
    <property type="evidence" value="ECO:0007669"/>
    <property type="project" value="TreeGrafter"/>
</dbReference>
<feature type="transmembrane region" description="Helical" evidence="6">
    <location>
        <begin position="476"/>
        <end position="496"/>
    </location>
</feature>
<feature type="transmembrane region" description="Helical" evidence="6">
    <location>
        <begin position="388"/>
        <end position="406"/>
    </location>
</feature>
<dbReference type="PROSITE" id="PS50006">
    <property type="entry name" value="FHA_DOMAIN"/>
    <property type="match status" value="1"/>
</dbReference>
<dbReference type="GO" id="GO:0032153">
    <property type="term" value="C:cell division site"/>
    <property type="evidence" value="ECO:0007669"/>
    <property type="project" value="TreeGrafter"/>
</dbReference>
<dbReference type="GO" id="GO:0015648">
    <property type="term" value="F:lipid-linked peptidoglycan transporter activity"/>
    <property type="evidence" value="ECO:0007669"/>
    <property type="project" value="TreeGrafter"/>
</dbReference>
<keyword evidence="2 6" id="KW-0812">Transmembrane</keyword>
<dbReference type="InterPro" id="IPR000253">
    <property type="entry name" value="FHA_dom"/>
</dbReference>
<feature type="transmembrane region" description="Helical" evidence="6">
    <location>
        <begin position="174"/>
        <end position="193"/>
    </location>
</feature>
<dbReference type="OrthoDB" id="9812661at2"/>
<evidence type="ECO:0000256" key="3">
    <source>
        <dbReference type="ARBA" id="ARBA00022960"/>
    </source>
</evidence>
<comment type="subcellular location">
    <subcellularLocation>
        <location evidence="1">Membrane</location>
        <topology evidence="1">Multi-pass membrane protein</topology>
    </subcellularLocation>
</comment>
<evidence type="ECO:0000256" key="2">
    <source>
        <dbReference type="ARBA" id="ARBA00022692"/>
    </source>
</evidence>
<feature type="domain" description="FHA" evidence="7">
    <location>
        <begin position="76"/>
        <end position="126"/>
    </location>
</feature>
<evidence type="ECO:0000256" key="4">
    <source>
        <dbReference type="ARBA" id="ARBA00022989"/>
    </source>
</evidence>
<keyword evidence="3" id="KW-0133">Cell shape</keyword>
<dbReference type="KEGG" id="mdv:C5Q96_05835"/>
<name>A0A2S0L523_9FIRM</name>